<comment type="subcellular location">
    <subcellularLocation>
        <location evidence="1">Membrane</location>
        <topology evidence="1">Multi-pass membrane protein</topology>
    </subcellularLocation>
</comment>
<keyword evidence="3 6" id="KW-1133">Transmembrane helix</keyword>
<feature type="transmembrane region" description="Helical" evidence="6">
    <location>
        <begin position="149"/>
        <end position="174"/>
    </location>
</feature>
<evidence type="ECO:0000313" key="7">
    <source>
        <dbReference type="EMBL" id="KAG9393683.1"/>
    </source>
</evidence>
<evidence type="ECO:0000256" key="4">
    <source>
        <dbReference type="ARBA" id="ARBA00023136"/>
    </source>
</evidence>
<keyword evidence="4 6" id="KW-0472">Membrane</keyword>
<dbReference type="AlphaFoldDB" id="A0A8J6E1N4"/>
<sequence>MLDILLTVAAIVGYNAIAALVERRKMRKNNSVIVTYSKGHLISRIILSQVFFYIEYYGIILTIDYWTNQPFHTDQIFFINSFRIEGFSIRFILTCLALIFTHVCHIFTVVIIAGSSKITTDLVITNLLVHLFICSVYSSRVQYLGILPYFSALFWLLNLACPIIVSVVADYIAVSLEGLAYRSSHAQHENMRDLIRQQQAKKREEKAAKKLFKKKRISEQKLHQSPTPARSPIEVPPSNSPPDSGEFDSDSALPAPLDLTVVHGEAVDHGEQEEETARTEAGAVVSETDERMVTANDELTEDLITPRFIDVDVAGVE</sequence>
<dbReference type="InterPro" id="IPR019185">
    <property type="entry name" value="Integral_membrane_SYS1-rel"/>
</dbReference>
<dbReference type="EMBL" id="JAHDYR010000021">
    <property type="protein sequence ID" value="KAG9393683.1"/>
    <property type="molecule type" value="Genomic_DNA"/>
</dbReference>
<keyword evidence="2 6" id="KW-0812">Transmembrane</keyword>
<evidence type="ECO:0000256" key="6">
    <source>
        <dbReference type="SAM" id="Phobius"/>
    </source>
</evidence>
<feature type="transmembrane region" description="Helical" evidence="6">
    <location>
        <begin position="118"/>
        <end position="137"/>
    </location>
</feature>
<gene>
    <name evidence="7" type="ORF">J8273_4802</name>
</gene>
<keyword evidence="8" id="KW-1185">Reference proteome</keyword>
<proteinExistence type="predicted"/>
<name>A0A8J6E1N4_9EUKA</name>
<accession>A0A8J6E1N4</accession>
<dbReference type="GO" id="GO:0016020">
    <property type="term" value="C:membrane"/>
    <property type="evidence" value="ECO:0007669"/>
    <property type="project" value="UniProtKB-SubCell"/>
</dbReference>
<reference evidence="7" key="1">
    <citation type="submission" date="2021-05" db="EMBL/GenBank/DDBJ databases">
        <title>A free-living protist that lacks canonical eukaryotic 1 DNA replication and segregation systems.</title>
        <authorList>
            <person name="Salas-Leiva D.E."/>
            <person name="Tromer E.C."/>
            <person name="Curtis B.A."/>
            <person name="Jerlstrom-Hultqvist J."/>
            <person name="Kolisko M."/>
            <person name="Yi Z."/>
            <person name="Salas-Leiva J.S."/>
            <person name="Gallot-Lavallee L."/>
            <person name="Kops G.J.P.L."/>
            <person name="Archibald J.M."/>
            <person name="Simpson A.G.B."/>
            <person name="Roger A.J."/>
        </authorList>
    </citation>
    <scope>NUCLEOTIDE SEQUENCE</scope>
    <source>
        <strain evidence="7">BICM</strain>
    </source>
</reference>
<dbReference type="OrthoDB" id="542931at2759"/>
<evidence type="ECO:0000313" key="8">
    <source>
        <dbReference type="Proteomes" id="UP000717585"/>
    </source>
</evidence>
<dbReference type="Proteomes" id="UP000717585">
    <property type="component" value="Unassembled WGS sequence"/>
</dbReference>
<organism evidence="7 8">
    <name type="scientific">Carpediemonas membranifera</name>
    <dbReference type="NCBI Taxonomy" id="201153"/>
    <lineage>
        <taxon>Eukaryota</taxon>
        <taxon>Metamonada</taxon>
        <taxon>Carpediemonas-like organisms</taxon>
        <taxon>Carpediemonas</taxon>
    </lineage>
</organism>
<evidence type="ECO:0000256" key="1">
    <source>
        <dbReference type="ARBA" id="ARBA00004141"/>
    </source>
</evidence>
<evidence type="ECO:0000256" key="2">
    <source>
        <dbReference type="ARBA" id="ARBA00022692"/>
    </source>
</evidence>
<evidence type="ECO:0000256" key="5">
    <source>
        <dbReference type="SAM" id="MobiDB-lite"/>
    </source>
</evidence>
<feature type="transmembrane region" description="Helical" evidence="6">
    <location>
        <begin position="42"/>
        <end position="66"/>
    </location>
</feature>
<feature type="transmembrane region" description="Helical" evidence="6">
    <location>
        <begin position="87"/>
        <end position="112"/>
    </location>
</feature>
<feature type="region of interest" description="Disordered" evidence="5">
    <location>
        <begin position="218"/>
        <end position="253"/>
    </location>
</feature>
<evidence type="ECO:0000256" key="3">
    <source>
        <dbReference type="ARBA" id="ARBA00022989"/>
    </source>
</evidence>
<dbReference type="Pfam" id="PF09801">
    <property type="entry name" value="SYS1"/>
    <property type="match status" value="1"/>
</dbReference>
<protein>
    <submittedName>
        <fullName evidence="7">Integral membrane protein SYS1-related</fullName>
    </submittedName>
</protein>
<comment type="caution">
    <text evidence="7">The sequence shown here is derived from an EMBL/GenBank/DDBJ whole genome shotgun (WGS) entry which is preliminary data.</text>
</comment>